<name>A0A9P6REL9_9FUNG</name>
<sequence length="576" mass="63775">MLSPVFIPTNVFDLNLVLGIFRFLLVQAVGAGLAIYSKIGGDYANNIRWMRQGGYVEMVTSLFATREGLPRNARIALFATIVLSYLASISDKGVSKFIGSTERYIHPESELKVSENYMPFDGMYTLLHWTGTMSFGHNITNNLERIISENFNSPDVDDTDDTDDTDDFDYFDYIDNRQFKVQISDYTAKECLAWDFSFANTQYVYNNSCAVVSSGLNGMNVNYVLANTTTLREGRWSISAPMTLPSPPLPIQLDLRVNATAFQCVIKGAPSMDVETNMTNLKELPRTFTTKCVTKDGDAIVLTYSTTKFVVKQTATYSNETATVFDDKSDELLNAMKTSISNSLTLPSNGTVLMEIKVGNLTADVLYCYSDFISINAWTCSYVNIDTFLLERQELDSEILAKFSGYNNVGTPINIEHVPPTLRTVLGPISLVTLRGANKNASVFMAKLGSNFVTEDTPGQDGVTRLYVLFEITTFTEGFLVDVWVLCVVAILATFAIGLWGSANFFLGRQYNTSFYKSVTQKVTASAKKDASALLKSVAVSIVTTGMGLVLDEDLERPDMTEHDMTGHDMEKAAEI</sequence>
<protein>
    <submittedName>
        <fullName evidence="2">Uncharacterized protein</fullName>
    </submittedName>
</protein>
<evidence type="ECO:0000256" key="1">
    <source>
        <dbReference type="SAM" id="Phobius"/>
    </source>
</evidence>
<gene>
    <name evidence="2" type="ORF">BGZ99_005961</name>
</gene>
<keyword evidence="1" id="KW-0472">Membrane</keyword>
<keyword evidence="1" id="KW-1133">Transmembrane helix</keyword>
<proteinExistence type="predicted"/>
<feature type="transmembrane region" description="Helical" evidence="1">
    <location>
        <begin position="483"/>
        <end position="507"/>
    </location>
</feature>
<evidence type="ECO:0000313" key="2">
    <source>
        <dbReference type="EMBL" id="KAG0317906.1"/>
    </source>
</evidence>
<reference evidence="2" key="1">
    <citation type="journal article" date="2020" name="Fungal Divers.">
        <title>Resolving the Mortierellaceae phylogeny through synthesis of multi-gene phylogenetics and phylogenomics.</title>
        <authorList>
            <person name="Vandepol N."/>
            <person name="Liber J."/>
            <person name="Desiro A."/>
            <person name="Na H."/>
            <person name="Kennedy M."/>
            <person name="Barry K."/>
            <person name="Grigoriev I.V."/>
            <person name="Miller A.N."/>
            <person name="O'Donnell K."/>
            <person name="Stajich J.E."/>
            <person name="Bonito G."/>
        </authorList>
    </citation>
    <scope>NUCLEOTIDE SEQUENCE</scope>
    <source>
        <strain evidence="2">REB-010B</strain>
    </source>
</reference>
<evidence type="ECO:0000313" key="3">
    <source>
        <dbReference type="Proteomes" id="UP000738325"/>
    </source>
</evidence>
<dbReference type="Proteomes" id="UP000738325">
    <property type="component" value="Unassembled WGS sequence"/>
</dbReference>
<keyword evidence="1" id="KW-0812">Transmembrane</keyword>
<dbReference type="EMBL" id="JAAAIP010000398">
    <property type="protein sequence ID" value="KAG0317906.1"/>
    <property type="molecule type" value="Genomic_DNA"/>
</dbReference>
<comment type="caution">
    <text evidence="2">The sequence shown here is derived from an EMBL/GenBank/DDBJ whole genome shotgun (WGS) entry which is preliminary data.</text>
</comment>
<accession>A0A9P6REL9</accession>
<dbReference type="AlphaFoldDB" id="A0A9P6REL9"/>
<organism evidence="2 3">
    <name type="scientific">Dissophora globulifera</name>
    <dbReference type="NCBI Taxonomy" id="979702"/>
    <lineage>
        <taxon>Eukaryota</taxon>
        <taxon>Fungi</taxon>
        <taxon>Fungi incertae sedis</taxon>
        <taxon>Mucoromycota</taxon>
        <taxon>Mortierellomycotina</taxon>
        <taxon>Mortierellomycetes</taxon>
        <taxon>Mortierellales</taxon>
        <taxon>Mortierellaceae</taxon>
        <taxon>Dissophora</taxon>
    </lineage>
</organism>
<keyword evidence="3" id="KW-1185">Reference proteome</keyword>
<dbReference type="OrthoDB" id="2405755at2759"/>